<accession>A0A0Q0ARF5</accession>
<organism evidence="1 2">
    <name type="scientific">Pseudomonas syringae pv. spinaceae</name>
    <dbReference type="NCBI Taxonomy" id="264459"/>
    <lineage>
        <taxon>Bacteria</taxon>
        <taxon>Pseudomonadati</taxon>
        <taxon>Pseudomonadota</taxon>
        <taxon>Gammaproteobacteria</taxon>
        <taxon>Pseudomonadales</taxon>
        <taxon>Pseudomonadaceae</taxon>
        <taxon>Pseudomonas</taxon>
        <taxon>Pseudomonas syringae</taxon>
    </lineage>
</organism>
<evidence type="ECO:0000313" key="2">
    <source>
        <dbReference type="Proteomes" id="UP000050384"/>
    </source>
</evidence>
<sequence length="319" mass="35370">MNGLILLLLLAGKPVGSRPRQAAVVLTDVHRRHRSAEVLRQKLQNIAAQHVQRQLPEHLFGQLALAVAQPCHFLQTLGIDFLLPQICAVGGRKRQQIPASDVRQNAADDHHKYQVKRHGNDRAARDLGIAGQAKLLLHLDSLFVLGANLIGDALATPGQHRRLKVAIGAPQVDHVLSKDVPLLLHGEQAPEPVLLRRVVLYQFLKAVEFGNQQRLGDFIGVEKMLIARQQKATHAGFHVNRQLHRAVGVVDHAVRMFNPLNGVKQITDQQNEKNCAQYADTQRQPDIAPQQFSKALLIDGRRPIHEISLTSGSKPRSLP</sequence>
<comment type="caution">
    <text evidence="1">The sequence shown here is derived from an EMBL/GenBank/DDBJ whole genome shotgun (WGS) entry which is preliminary data.</text>
</comment>
<dbReference type="EMBL" id="LJRI01001315">
    <property type="protein sequence ID" value="KPY65116.1"/>
    <property type="molecule type" value="Genomic_DNA"/>
</dbReference>
<dbReference type="Proteomes" id="UP000050384">
    <property type="component" value="Unassembled WGS sequence"/>
</dbReference>
<proteinExistence type="predicted"/>
<name>A0A0Q0ARF5_PSESX</name>
<evidence type="ECO:0000313" key="1">
    <source>
        <dbReference type="EMBL" id="KPY65116.1"/>
    </source>
</evidence>
<reference evidence="1 2" key="1">
    <citation type="submission" date="2015-09" db="EMBL/GenBank/DDBJ databases">
        <title>Genome announcement of multiple Pseudomonas syringae strains.</title>
        <authorList>
            <person name="Thakur S."/>
            <person name="Wang P.W."/>
            <person name="Gong Y."/>
            <person name="Weir B.S."/>
            <person name="Guttman D.S."/>
        </authorList>
    </citation>
    <scope>NUCLEOTIDE SEQUENCE [LARGE SCALE GENOMIC DNA]</scope>
    <source>
        <strain evidence="1 2">ICMP16929</strain>
    </source>
</reference>
<gene>
    <name evidence="1" type="ORF">ALO94_04325</name>
</gene>
<dbReference type="AlphaFoldDB" id="A0A0Q0ARF5"/>
<protein>
    <submittedName>
        <fullName evidence="1">Uncharacterized protein</fullName>
    </submittedName>
</protein>